<dbReference type="VEuPathDB" id="FungiDB:Z518_09569"/>
<sequence>MVPFISGAADAEYYLEGYLSESGQKEHKSRWEITRTTHNTILESPEDPNAVPAVTGVPEAFVSHEPCEARSDTSGIVWGNKIALQKLWDGSRWELTGETERIDQKLVLSVAAGRDKFILIENSGRILRNGWSRRSSSVWKRARHGSDGLVNQPEGEHASLGLYT</sequence>
<evidence type="ECO:0000313" key="2">
    <source>
        <dbReference type="EMBL" id="KIX01842.1"/>
    </source>
</evidence>
<gene>
    <name evidence="2" type="ORF">Z518_09569</name>
</gene>
<evidence type="ECO:0000256" key="1">
    <source>
        <dbReference type="SAM" id="MobiDB-lite"/>
    </source>
</evidence>
<evidence type="ECO:0000313" key="3">
    <source>
        <dbReference type="Proteomes" id="UP000053617"/>
    </source>
</evidence>
<dbReference type="GeneID" id="25297640"/>
<organism evidence="2 3">
    <name type="scientific">Rhinocladiella mackenziei CBS 650.93</name>
    <dbReference type="NCBI Taxonomy" id="1442369"/>
    <lineage>
        <taxon>Eukaryota</taxon>
        <taxon>Fungi</taxon>
        <taxon>Dikarya</taxon>
        <taxon>Ascomycota</taxon>
        <taxon>Pezizomycotina</taxon>
        <taxon>Eurotiomycetes</taxon>
        <taxon>Chaetothyriomycetidae</taxon>
        <taxon>Chaetothyriales</taxon>
        <taxon>Herpotrichiellaceae</taxon>
        <taxon>Rhinocladiella</taxon>
    </lineage>
</organism>
<accession>A0A0D2FII5</accession>
<keyword evidence="3" id="KW-1185">Reference proteome</keyword>
<dbReference type="AlphaFoldDB" id="A0A0D2FII5"/>
<feature type="region of interest" description="Disordered" evidence="1">
    <location>
        <begin position="143"/>
        <end position="164"/>
    </location>
</feature>
<dbReference type="EMBL" id="KN847481">
    <property type="protein sequence ID" value="KIX01842.1"/>
    <property type="molecule type" value="Genomic_DNA"/>
</dbReference>
<reference evidence="2 3" key="1">
    <citation type="submission" date="2015-01" db="EMBL/GenBank/DDBJ databases">
        <title>The Genome Sequence of Rhinocladiella mackenzie CBS 650.93.</title>
        <authorList>
            <consortium name="The Broad Institute Genomics Platform"/>
            <person name="Cuomo C."/>
            <person name="de Hoog S."/>
            <person name="Gorbushina A."/>
            <person name="Stielow B."/>
            <person name="Teixiera M."/>
            <person name="Abouelleil A."/>
            <person name="Chapman S.B."/>
            <person name="Priest M."/>
            <person name="Young S.K."/>
            <person name="Wortman J."/>
            <person name="Nusbaum C."/>
            <person name="Birren B."/>
        </authorList>
    </citation>
    <scope>NUCLEOTIDE SEQUENCE [LARGE SCALE GENOMIC DNA]</scope>
    <source>
        <strain evidence="2 3">CBS 650.93</strain>
    </source>
</reference>
<dbReference type="HOGENOM" id="CLU_1619974_0_0_1"/>
<name>A0A0D2FII5_9EURO</name>
<dbReference type="Proteomes" id="UP000053617">
    <property type="component" value="Unassembled WGS sequence"/>
</dbReference>
<protein>
    <submittedName>
        <fullName evidence="2">Uncharacterized protein</fullName>
    </submittedName>
</protein>
<proteinExistence type="predicted"/>
<dbReference type="RefSeq" id="XP_013268978.1">
    <property type="nucleotide sequence ID" value="XM_013413524.1"/>
</dbReference>